<evidence type="ECO:0000256" key="4">
    <source>
        <dbReference type="ARBA" id="ARBA00040194"/>
    </source>
</evidence>
<evidence type="ECO:0000313" key="7">
    <source>
        <dbReference type="Proteomes" id="UP000037043"/>
    </source>
</evidence>
<dbReference type="GO" id="GO:0004519">
    <property type="term" value="F:endonuclease activity"/>
    <property type="evidence" value="ECO:0007669"/>
    <property type="project" value="UniProtKB-KW"/>
</dbReference>
<evidence type="ECO:0000256" key="2">
    <source>
        <dbReference type="ARBA" id="ARBA00022801"/>
    </source>
</evidence>
<feature type="domain" description="HNH nuclease" evidence="5">
    <location>
        <begin position="51"/>
        <end position="107"/>
    </location>
</feature>
<dbReference type="GO" id="GO:0005829">
    <property type="term" value="C:cytosol"/>
    <property type="evidence" value="ECO:0007669"/>
    <property type="project" value="TreeGrafter"/>
</dbReference>
<keyword evidence="6" id="KW-0255">Endonuclease</keyword>
<comment type="caution">
    <text evidence="6">The sequence shown here is derived from an EMBL/GenBank/DDBJ whole genome shotgun (WGS) entry which is preliminary data.</text>
</comment>
<name>A0A0L6Z8P4_9CLOT</name>
<keyword evidence="2" id="KW-0378">Hydrolase</keyword>
<dbReference type="SMART" id="SM00507">
    <property type="entry name" value="HNHc"/>
    <property type="match status" value="1"/>
</dbReference>
<evidence type="ECO:0000313" key="6">
    <source>
        <dbReference type="EMBL" id="KOA19340.1"/>
    </source>
</evidence>
<dbReference type="GO" id="GO:0016787">
    <property type="term" value="F:hydrolase activity"/>
    <property type="evidence" value="ECO:0007669"/>
    <property type="project" value="UniProtKB-KW"/>
</dbReference>
<dbReference type="PANTHER" id="PTHR41286:SF1">
    <property type="entry name" value="HNH NUCLEASE YAJD-RELATED"/>
    <property type="match status" value="1"/>
</dbReference>
<dbReference type="GO" id="GO:0003676">
    <property type="term" value="F:nucleic acid binding"/>
    <property type="evidence" value="ECO:0007669"/>
    <property type="project" value="InterPro"/>
</dbReference>
<dbReference type="CDD" id="cd00085">
    <property type="entry name" value="HNHc"/>
    <property type="match status" value="1"/>
</dbReference>
<reference evidence="7" key="1">
    <citation type="submission" date="2015-08" db="EMBL/GenBank/DDBJ databases">
        <title>Genome sequence of the strict anaerobe Clostridium homopropionicum LuHBu1 (DSM 5847T).</title>
        <authorList>
            <person name="Poehlein A."/>
            <person name="Beck M."/>
            <person name="Schiel-Bengelsdorf B."/>
            <person name="Bengelsdorf F.R."/>
            <person name="Daniel R."/>
            <person name="Duerre P."/>
        </authorList>
    </citation>
    <scope>NUCLEOTIDE SEQUENCE [LARGE SCALE GENOMIC DNA]</scope>
    <source>
        <strain evidence="7">DSM 5847</strain>
    </source>
</reference>
<sequence>MPSKKICRCGKLIDIDEIMCPQCKERKETKVKEYNKQRGSSYERGYDSKWQRYRIRFLKQNPLCSECLKEGIYTPSKTVDHIVPHKGDMKLFWDRNNHQALCKRHHDINTAKEDGGFGNGA</sequence>
<accession>A0A0L6Z8P4</accession>
<proteinExistence type="inferred from homology"/>
<dbReference type="AlphaFoldDB" id="A0A0L6Z8P4"/>
<comment type="similarity">
    <text evidence="3">Belongs to the HNH nuclease family.</text>
</comment>
<dbReference type="InterPro" id="IPR003615">
    <property type="entry name" value="HNH_nuc"/>
</dbReference>
<evidence type="ECO:0000256" key="3">
    <source>
        <dbReference type="ARBA" id="ARBA00038412"/>
    </source>
</evidence>
<dbReference type="GO" id="GO:0008270">
    <property type="term" value="F:zinc ion binding"/>
    <property type="evidence" value="ECO:0007669"/>
    <property type="project" value="InterPro"/>
</dbReference>
<gene>
    <name evidence="6" type="ORF">CLHOM_24460</name>
</gene>
<dbReference type="RefSeq" id="WP_200903912.1">
    <property type="nucleotide sequence ID" value="NZ_LHUR01000027.1"/>
</dbReference>
<dbReference type="PANTHER" id="PTHR41286">
    <property type="entry name" value="HNH NUCLEASE YAJD-RELATED"/>
    <property type="match status" value="1"/>
</dbReference>
<evidence type="ECO:0000256" key="1">
    <source>
        <dbReference type="ARBA" id="ARBA00022722"/>
    </source>
</evidence>
<dbReference type="InterPro" id="IPR002711">
    <property type="entry name" value="HNH"/>
</dbReference>
<dbReference type="Proteomes" id="UP000037043">
    <property type="component" value="Unassembled WGS sequence"/>
</dbReference>
<organism evidence="6 7">
    <name type="scientific">Clostridium homopropionicum DSM 5847</name>
    <dbReference type="NCBI Taxonomy" id="1121318"/>
    <lineage>
        <taxon>Bacteria</taxon>
        <taxon>Bacillati</taxon>
        <taxon>Bacillota</taxon>
        <taxon>Clostridia</taxon>
        <taxon>Eubacteriales</taxon>
        <taxon>Clostridiaceae</taxon>
        <taxon>Clostridium</taxon>
    </lineage>
</organism>
<protein>
    <recommendedName>
        <fullName evidence="4">Putative HNH nuclease YajD</fullName>
    </recommendedName>
</protein>
<dbReference type="EMBL" id="LHUR01000027">
    <property type="protein sequence ID" value="KOA19340.1"/>
    <property type="molecule type" value="Genomic_DNA"/>
</dbReference>
<dbReference type="STRING" id="36844.SAMN04488501_106206"/>
<keyword evidence="7" id="KW-1185">Reference proteome</keyword>
<evidence type="ECO:0000259" key="5">
    <source>
        <dbReference type="SMART" id="SM00507"/>
    </source>
</evidence>
<dbReference type="PATRIC" id="fig|1121318.3.peg.2464"/>
<dbReference type="Pfam" id="PF01844">
    <property type="entry name" value="HNH"/>
    <property type="match status" value="1"/>
</dbReference>
<keyword evidence="1" id="KW-0540">Nuclease</keyword>